<sequence>MQIFELITDNRMSYQFCFQNGFEILCKYKVLDFMNALKLLFLTIKYENTDTFCKDIERQAFVT</sequence>
<reference evidence="3 5" key="2">
    <citation type="submission" date="2018-08" db="EMBL/GenBank/DDBJ databases">
        <title>Draft genome of Streptococcus sp. nov. Z1.</title>
        <authorList>
            <person name="Tian Z."/>
        </authorList>
    </citation>
    <scope>NUCLEOTIDE SEQUENCE [LARGE SCALE GENOMIC DNA]</scope>
    <source>
        <strain evidence="3">Z1</strain>
        <strain evidence="5">Z1(2018)</strain>
    </source>
</reference>
<evidence type="ECO:0000313" key="4">
    <source>
        <dbReference type="Proteomes" id="UP000246115"/>
    </source>
</evidence>
<reference evidence="1" key="4">
    <citation type="journal article" date="2019" name="Int. J. Syst. Evol. Microbiol.">
        <title>Streptococcus chenjunshii sp. nov. isolated from feces of Tibetan antelopes.</title>
        <authorList>
            <person name="Tian Z."/>
            <person name="Lu S."/>
            <person name="Jin D."/>
            <person name="Yang J."/>
            <person name="Pu J."/>
            <person name="Lai X.H."/>
            <person name="Bai X.N."/>
            <person name="Wu X.M."/>
            <person name="Li J."/>
            <person name="Wang S."/>
            <person name="Xu J."/>
        </authorList>
    </citation>
    <scope>NUCLEOTIDE SEQUENCE</scope>
    <source>
        <strain evidence="1">Z15</strain>
    </source>
</reference>
<dbReference type="AlphaFoldDB" id="A0A372KPR5"/>
<dbReference type="EMBL" id="QVQZ01000001">
    <property type="protein sequence ID" value="RFU53966.1"/>
    <property type="molecule type" value="Genomic_DNA"/>
</dbReference>
<evidence type="ECO:0000313" key="2">
    <source>
        <dbReference type="EMBL" id="RFU51645.1"/>
    </source>
</evidence>
<evidence type="ECO:0000313" key="5">
    <source>
        <dbReference type="Proteomes" id="UP000262901"/>
    </source>
</evidence>
<accession>A0A346NCL7</accession>
<proteinExistence type="predicted"/>
<evidence type="ECO:0000313" key="1">
    <source>
        <dbReference type="EMBL" id="AXQ78762.1"/>
    </source>
</evidence>
<name>A0A372KPR5_9STRE</name>
<keyword evidence="6" id="KW-1185">Reference proteome</keyword>
<evidence type="ECO:0000313" key="3">
    <source>
        <dbReference type="EMBL" id="RFU53966.1"/>
    </source>
</evidence>
<dbReference type="KEGG" id="schj:DDV21_006530"/>
<dbReference type="EMBL" id="CP031733">
    <property type="protein sequence ID" value="AXQ78762.1"/>
    <property type="molecule type" value="Genomic_DNA"/>
</dbReference>
<protein>
    <submittedName>
        <fullName evidence="3">Uncharacterized protein</fullName>
    </submittedName>
</protein>
<dbReference type="Proteomes" id="UP000246115">
    <property type="component" value="Chromosome"/>
</dbReference>
<evidence type="ECO:0000313" key="6">
    <source>
        <dbReference type="Proteomes" id="UP000264056"/>
    </source>
</evidence>
<gene>
    <name evidence="1" type="ORF">DDV21_006530</name>
    <name evidence="2" type="ORF">DDV22_02010</name>
    <name evidence="3" type="ORF">DDV23_00070</name>
</gene>
<accession>A0A372KPR5</accession>
<reference evidence="2 6" key="1">
    <citation type="submission" date="2018-08" db="EMBL/GenBank/DDBJ databases">
        <title>Draft genome of Streptococcus sp .nov. Z2.</title>
        <authorList>
            <person name="Tian Z."/>
        </authorList>
    </citation>
    <scope>NUCLEOTIDE SEQUENCE [LARGE SCALE GENOMIC DNA]</scope>
    <source>
        <strain evidence="2 6">Z2</strain>
    </source>
</reference>
<reference evidence="4" key="3">
    <citation type="submission" date="2018-08" db="EMBL/GenBank/DDBJ databases">
        <title>Streptococcus chenjunshii sp. nov., isolated from stools sample of the Tibetan antelope in the Qinghai-Tibet plateau, China.</title>
        <authorList>
            <person name="Tian Z."/>
        </authorList>
    </citation>
    <scope>NUCLEOTIDE SEQUENCE [LARGE SCALE GENOMIC DNA]</scope>
    <source>
        <strain evidence="4">Z15</strain>
    </source>
</reference>
<dbReference type="EMBL" id="QVQY01000003">
    <property type="protein sequence ID" value="RFU51645.1"/>
    <property type="molecule type" value="Genomic_DNA"/>
</dbReference>
<dbReference type="Proteomes" id="UP000264056">
    <property type="component" value="Unassembled WGS sequence"/>
</dbReference>
<dbReference type="Proteomes" id="UP000262901">
    <property type="component" value="Unassembled WGS sequence"/>
</dbReference>
<organism evidence="3 5">
    <name type="scientific">Streptococcus chenjunshii</name>
    <dbReference type="NCBI Taxonomy" id="2173853"/>
    <lineage>
        <taxon>Bacteria</taxon>
        <taxon>Bacillati</taxon>
        <taxon>Bacillota</taxon>
        <taxon>Bacilli</taxon>
        <taxon>Lactobacillales</taxon>
        <taxon>Streptococcaceae</taxon>
        <taxon>Streptococcus</taxon>
    </lineage>
</organism>